<evidence type="ECO:0000259" key="6">
    <source>
        <dbReference type="Pfam" id="PF00117"/>
    </source>
</evidence>
<comment type="caution">
    <text evidence="7">The sequence shown here is derived from an EMBL/GenBank/DDBJ whole genome shotgun (WGS) entry which is preliminary data.</text>
</comment>
<dbReference type="GO" id="GO:0005829">
    <property type="term" value="C:cytosol"/>
    <property type="evidence" value="ECO:0007669"/>
    <property type="project" value="TreeGrafter"/>
</dbReference>
<sequence>MDKICILDMGSQYTHLIARRIREHGVYSEILPNNISVDELKQHKPIGIILS</sequence>
<evidence type="ECO:0000313" key="7">
    <source>
        <dbReference type="EMBL" id="GAH34706.1"/>
    </source>
</evidence>
<dbReference type="PANTHER" id="PTHR11922">
    <property type="entry name" value="GMP SYNTHASE-RELATED"/>
    <property type="match status" value="1"/>
</dbReference>
<dbReference type="InterPro" id="IPR017926">
    <property type="entry name" value="GATASE"/>
</dbReference>
<dbReference type="EMBL" id="BARU01013256">
    <property type="protein sequence ID" value="GAH34706.1"/>
    <property type="molecule type" value="Genomic_DNA"/>
</dbReference>
<reference evidence="7" key="1">
    <citation type="journal article" date="2014" name="Front. Microbiol.">
        <title>High frequency of phylogenetically diverse reductive dehalogenase-homologous genes in deep subseafloor sedimentary metagenomes.</title>
        <authorList>
            <person name="Kawai M."/>
            <person name="Futagami T."/>
            <person name="Toyoda A."/>
            <person name="Takaki Y."/>
            <person name="Nishi S."/>
            <person name="Hori S."/>
            <person name="Arai W."/>
            <person name="Tsubouchi T."/>
            <person name="Morono Y."/>
            <person name="Uchiyama I."/>
            <person name="Ito T."/>
            <person name="Fujiyama A."/>
            <person name="Inagaki F."/>
            <person name="Takami H."/>
        </authorList>
    </citation>
    <scope>NUCLEOTIDE SEQUENCE</scope>
    <source>
        <strain evidence="7">Expedition CK06-06</strain>
    </source>
</reference>
<feature type="non-terminal residue" evidence="7">
    <location>
        <position position="51"/>
    </location>
</feature>
<keyword evidence="5" id="KW-0067">ATP-binding</keyword>
<dbReference type="InterPro" id="IPR029062">
    <property type="entry name" value="Class_I_gatase-like"/>
</dbReference>
<dbReference type="PROSITE" id="PS51273">
    <property type="entry name" value="GATASE_TYPE_1"/>
    <property type="match status" value="1"/>
</dbReference>
<protein>
    <recommendedName>
        <fullName evidence="6">Glutamine amidotransferase domain-containing protein</fullName>
    </recommendedName>
</protein>
<dbReference type="SUPFAM" id="SSF52317">
    <property type="entry name" value="Class I glutamine amidotransferase-like"/>
    <property type="match status" value="1"/>
</dbReference>
<organism evidence="7">
    <name type="scientific">marine sediment metagenome</name>
    <dbReference type="NCBI Taxonomy" id="412755"/>
    <lineage>
        <taxon>unclassified sequences</taxon>
        <taxon>metagenomes</taxon>
        <taxon>ecological metagenomes</taxon>
    </lineage>
</organism>
<evidence type="ECO:0000256" key="4">
    <source>
        <dbReference type="ARBA" id="ARBA00022755"/>
    </source>
</evidence>
<evidence type="ECO:0000256" key="2">
    <source>
        <dbReference type="ARBA" id="ARBA00022741"/>
    </source>
</evidence>
<dbReference type="Pfam" id="PF00117">
    <property type="entry name" value="GATase"/>
    <property type="match status" value="1"/>
</dbReference>
<keyword evidence="4" id="KW-0658">Purine biosynthesis</keyword>
<accession>X1EMV5</accession>
<feature type="domain" description="Glutamine amidotransferase" evidence="6">
    <location>
        <begin position="6"/>
        <end position="51"/>
    </location>
</feature>
<keyword evidence="3" id="KW-0332">GMP biosynthesis</keyword>
<evidence type="ECO:0000256" key="5">
    <source>
        <dbReference type="ARBA" id="ARBA00022840"/>
    </source>
</evidence>
<keyword evidence="2" id="KW-0547">Nucleotide-binding</keyword>
<dbReference type="AlphaFoldDB" id="X1EMV5"/>
<dbReference type="GO" id="GO:0005524">
    <property type="term" value="F:ATP binding"/>
    <property type="evidence" value="ECO:0007669"/>
    <property type="project" value="UniProtKB-KW"/>
</dbReference>
<name>X1EMV5_9ZZZZ</name>
<keyword evidence="1" id="KW-0436">Ligase</keyword>
<evidence type="ECO:0000256" key="3">
    <source>
        <dbReference type="ARBA" id="ARBA00022749"/>
    </source>
</evidence>
<gene>
    <name evidence="7" type="ORF">S03H2_24044</name>
</gene>
<evidence type="ECO:0000256" key="1">
    <source>
        <dbReference type="ARBA" id="ARBA00022598"/>
    </source>
</evidence>
<dbReference type="Gene3D" id="3.40.50.880">
    <property type="match status" value="1"/>
</dbReference>
<dbReference type="GO" id="GO:0003921">
    <property type="term" value="F:GMP synthase activity"/>
    <property type="evidence" value="ECO:0007669"/>
    <property type="project" value="TreeGrafter"/>
</dbReference>
<proteinExistence type="predicted"/>
<dbReference type="PANTHER" id="PTHR11922:SF2">
    <property type="entry name" value="GMP SYNTHASE [GLUTAMINE-HYDROLYZING]"/>
    <property type="match status" value="1"/>
</dbReference>